<evidence type="ECO:0000313" key="2">
    <source>
        <dbReference type="EMBL" id="GJT66050.1"/>
    </source>
</evidence>
<evidence type="ECO:0000313" key="3">
    <source>
        <dbReference type="Proteomes" id="UP001151760"/>
    </source>
</evidence>
<feature type="domain" description="Integrase zinc-binding" evidence="1">
    <location>
        <begin position="81"/>
        <end position="137"/>
    </location>
</feature>
<proteinExistence type="predicted"/>
<dbReference type="InterPro" id="IPR050951">
    <property type="entry name" value="Retrovirus_Pol_polyprotein"/>
</dbReference>
<reference evidence="2" key="1">
    <citation type="journal article" date="2022" name="Int. J. Mol. Sci.">
        <title>Draft Genome of Tanacetum Coccineum: Genomic Comparison of Closely Related Tanacetum-Family Plants.</title>
        <authorList>
            <person name="Yamashiro T."/>
            <person name="Shiraishi A."/>
            <person name="Nakayama K."/>
            <person name="Satake H."/>
        </authorList>
    </citation>
    <scope>NUCLEOTIDE SEQUENCE</scope>
</reference>
<reference evidence="2" key="2">
    <citation type="submission" date="2022-01" db="EMBL/GenBank/DDBJ databases">
        <authorList>
            <person name="Yamashiro T."/>
            <person name="Shiraishi A."/>
            <person name="Satake H."/>
            <person name="Nakayama K."/>
        </authorList>
    </citation>
    <scope>NUCLEOTIDE SEQUENCE</scope>
</reference>
<sequence length="390" mass="44421">MSTPAQLKWLPKLIGFDFEIVYKKGVDNVTTDALSRKQNLRELLSIMGTSTLQSSSNEHGHYTWHNQQLRRKGKLMVGNDEVMRNEVLQHVHGGTIGGHSGVKVTTHKLCCTFYWKKMRKEVKQFVRDCENFQRYKPILEAYQSLLQPLPIPTSICTSISMDFIEGLPREAAVNTLKFHISRAQSRMKSHADIGRTDKQFDCGDRVFLKLQPYRQKCRHPSPHQVYANLPPCDQSGVFLVEPVAILDRRMAKKGNGMEIYVLVQWNNGITEDATLADTFLNHSPEVVLDTSTQEWGTNPLLSFAFECEFNNSIFLPVFSSHSESTCLGVVECSIKQSNRLTNLFCHMKDALENARVSGLRTLIHLGYHLRDKGFQIVQYSILGYPIIESL</sequence>
<name>A0ABQ5FRS6_9ASTR</name>
<dbReference type="Pfam" id="PF17921">
    <property type="entry name" value="Integrase_H2C2"/>
    <property type="match status" value="1"/>
</dbReference>
<comment type="caution">
    <text evidence="2">The sequence shown here is derived from an EMBL/GenBank/DDBJ whole genome shotgun (WGS) entry which is preliminary data.</text>
</comment>
<keyword evidence="3" id="KW-1185">Reference proteome</keyword>
<gene>
    <name evidence="2" type="ORF">Tco_1017530</name>
</gene>
<dbReference type="PANTHER" id="PTHR37984">
    <property type="entry name" value="PROTEIN CBG26694"/>
    <property type="match status" value="1"/>
</dbReference>
<dbReference type="Gene3D" id="1.10.340.70">
    <property type="match status" value="1"/>
</dbReference>
<dbReference type="EMBL" id="BQNB010017682">
    <property type="protein sequence ID" value="GJT66050.1"/>
    <property type="molecule type" value="Genomic_DNA"/>
</dbReference>
<protein>
    <submittedName>
        <fullName evidence="2">Mitochondrial protein</fullName>
    </submittedName>
</protein>
<evidence type="ECO:0000259" key="1">
    <source>
        <dbReference type="Pfam" id="PF17921"/>
    </source>
</evidence>
<dbReference type="PANTHER" id="PTHR37984:SF5">
    <property type="entry name" value="PROTEIN NYNRIN-LIKE"/>
    <property type="match status" value="1"/>
</dbReference>
<organism evidence="2 3">
    <name type="scientific">Tanacetum coccineum</name>
    <dbReference type="NCBI Taxonomy" id="301880"/>
    <lineage>
        <taxon>Eukaryota</taxon>
        <taxon>Viridiplantae</taxon>
        <taxon>Streptophyta</taxon>
        <taxon>Embryophyta</taxon>
        <taxon>Tracheophyta</taxon>
        <taxon>Spermatophyta</taxon>
        <taxon>Magnoliopsida</taxon>
        <taxon>eudicotyledons</taxon>
        <taxon>Gunneridae</taxon>
        <taxon>Pentapetalae</taxon>
        <taxon>asterids</taxon>
        <taxon>campanulids</taxon>
        <taxon>Asterales</taxon>
        <taxon>Asteraceae</taxon>
        <taxon>Asteroideae</taxon>
        <taxon>Anthemideae</taxon>
        <taxon>Anthemidinae</taxon>
        <taxon>Tanacetum</taxon>
    </lineage>
</organism>
<accession>A0ABQ5FRS6</accession>
<dbReference type="Proteomes" id="UP001151760">
    <property type="component" value="Unassembled WGS sequence"/>
</dbReference>
<dbReference type="InterPro" id="IPR041588">
    <property type="entry name" value="Integrase_H2C2"/>
</dbReference>